<dbReference type="Proteomes" id="UP001296104">
    <property type="component" value="Unassembled WGS sequence"/>
</dbReference>
<dbReference type="AlphaFoldDB" id="A0AAI8W1A7"/>
<reference evidence="4" key="1">
    <citation type="submission" date="2023-11" db="EMBL/GenBank/DDBJ databases">
        <authorList>
            <person name="Alioto T."/>
            <person name="Alioto T."/>
            <person name="Gomez Garrido J."/>
        </authorList>
    </citation>
    <scope>NUCLEOTIDE SEQUENCE</scope>
</reference>
<proteinExistence type="inferred from homology"/>
<evidence type="ECO:0000256" key="1">
    <source>
        <dbReference type="ARBA" id="ARBA00007009"/>
    </source>
</evidence>
<dbReference type="SUPFAM" id="SSF53335">
    <property type="entry name" value="S-adenosyl-L-methionine-dependent methyltransferases"/>
    <property type="match status" value="1"/>
</dbReference>
<dbReference type="GO" id="GO:0030418">
    <property type="term" value="P:nicotianamine biosynthetic process"/>
    <property type="evidence" value="ECO:0007669"/>
    <property type="project" value="InterPro"/>
</dbReference>
<keyword evidence="5" id="KW-1185">Reference proteome</keyword>
<protein>
    <submittedName>
        <fullName evidence="4">Nicotianamine synthase</fullName>
    </submittedName>
</protein>
<sequence>MPSFEQPKQDIAITAPSRYHGDLPYHADNVERIILGILALYDKLRNLPTLEPLPENVPIFNQLFDLVTTTKTTAEESERILNDSRVASVLLHMREIWGVAEYCLERDFAQSIVCKNSPETCLQRYNSFPYLDQYRQLARMESNTIDTALGELGLPPVKRMACLGSGPTPFTALCFRERYPDSVQFLNIDRDPEAIHLGSEIVRTCKFSNVNFLQEDVALLKKMTQFDVVHIAALIGNSAEEKTELLLKVAQCMKPGALILVRSTDSLRTVLYPRFEVDDKRVLDVVTPVVATRYYGNATSLTAIVVRVDERKEMTSNGMH</sequence>
<comment type="caution">
    <text evidence="4">The sequence shown here is derived from an EMBL/GenBank/DDBJ whole genome shotgun (WGS) entry which is preliminary data.</text>
</comment>
<dbReference type="Pfam" id="PF03059">
    <property type="entry name" value="NAS"/>
    <property type="match status" value="1"/>
</dbReference>
<organism evidence="4 5">
    <name type="scientific">Lecanosticta acicola</name>
    <dbReference type="NCBI Taxonomy" id="111012"/>
    <lineage>
        <taxon>Eukaryota</taxon>
        <taxon>Fungi</taxon>
        <taxon>Dikarya</taxon>
        <taxon>Ascomycota</taxon>
        <taxon>Pezizomycotina</taxon>
        <taxon>Dothideomycetes</taxon>
        <taxon>Dothideomycetidae</taxon>
        <taxon>Mycosphaerellales</taxon>
        <taxon>Mycosphaerellaceae</taxon>
        <taxon>Lecanosticta</taxon>
    </lineage>
</organism>
<dbReference type="PROSITE" id="PS51142">
    <property type="entry name" value="NAS"/>
    <property type="match status" value="1"/>
</dbReference>
<evidence type="ECO:0000313" key="5">
    <source>
        <dbReference type="Proteomes" id="UP001296104"/>
    </source>
</evidence>
<gene>
    <name evidence="4" type="ORF">LECACI_7A000479</name>
</gene>
<evidence type="ECO:0000256" key="2">
    <source>
        <dbReference type="ARBA" id="ARBA00022679"/>
    </source>
</evidence>
<dbReference type="Gene3D" id="3.40.50.150">
    <property type="entry name" value="Vaccinia Virus protein VP39"/>
    <property type="match status" value="1"/>
</dbReference>
<evidence type="ECO:0000256" key="3">
    <source>
        <dbReference type="ARBA" id="ARBA00022691"/>
    </source>
</evidence>
<accession>A0AAI8W1A7</accession>
<name>A0AAI8W1A7_9PEZI</name>
<dbReference type="PANTHER" id="PTHR32266:SF12">
    <property type="entry name" value="NICOTIANAMINE SYNTHASE 3"/>
    <property type="match status" value="1"/>
</dbReference>
<dbReference type="EMBL" id="CAVMBE010000002">
    <property type="protein sequence ID" value="CAK3774528.1"/>
    <property type="molecule type" value="Genomic_DNA"/>
</dbReference>
<comment type="similarity">
    <text evidence="1">Belongs to the nicotianamine synthase (NAS)-like family.</text>
</comment>
<keyword evidence="2" id="KW-0808">Transferase</keyword>
<keyword evidence="3" id="KW-0949">S-adenosyl-L-methionine</keyword>
<dbReference type="InterPro" id="IPR029063">
    <property type="entry name" value="SAM-dependent_MTases_sf"/>
</dbReference>
<dbReference type="PANTHER" id="PTHR32266">
    <property type="entry name" value="NICOTIANAMINE SYNTHASE 3"/>
    <property type="match status" value="1"/>
</dbReference>
<evidence type="ECO:0000313" key="4">
    <source>
        <dbReference type="EMBL" id="CAK3774528.1"/>
    </source>
</evidence>
<dbReference type="GO" id="GO:0030410">
    <property type="term" value="F:nicotianamine synthase activity"/>
    <property type="evidence" value="ECO:0007669"/>
    <property type="project" value="InterPro"/>
</dbReference>
<dbReference type="CDD" id="cd02440">
    <property type="entry name" value="AdoMet_MTases"/>
    <property type="match status" value="1"/>
</dbReference>
<dbReference type="InterPro" id="IPR004298">
    <property type="entry name" value="Nicotian_synth"/>
</dbReference>